<name>A0ABW4IGV4_9SPHI</name>
<organism evidence="9 10">
    <name type="scientific">Pseudopedobacter beijingensis</name>
    <dbReference type="NCBI Taxonomy" id="1207056"/>
    <lineage>
        <taxon>Bacteria</taxon>
        <taxon>Pseudomonadati</taxon>
        <taxon>Bacteroidota</taxon>
        <taxon>Sphingobacteriia</taxon>
        <taxon>Sphingobacteriales</taxon>
        <taxon>Sphingobacteriaceae</taxon>
        <taxon>Pseudopedobacter</taxon>
    </lineage>
</organism>
<dbReference type="PANTHER" id="PTHR42743">
    <property type="entry name" value="AMINO-ACID AMINOTRANSFERASE"/>
    <property type="match status" value="1"/>
</dbReference>
<dbReference type="InterPro" id="IPR036038">
    <property type="entry name" value="Aminotransferase-like"/>
</dbReference>
<reference evidence="10" key="1">
    <citation type="journal article" date="2019" name="Int. J. Syst. Evol. Microbiol.">
        <title>The Global Catalogue of Microorganisms (GCM) 10K type strain sequencing project: providing services to taxonomists for standard genome sequencing and annotation.</title>
        <authorList>
            <consortium name="The Broad Institute Genomics Platform"/>
            <consortium name="The Broad Institute Genome Sequencing Center for Infectious Disease"/>
            <person name="Wu L."/>
            <person name="Ma J."/>
        </authorList>
    </citation>
    <scope>NUCLEOTIDE SEQUENCE [LARGE SCALE GENOMIC DNA]</scope>
    <source>
        <strain evidence="10">CCUG 53762</strain>
    </source>
</reference>
<comment type="similarity">
    <text evidence="4">Belongs to the class-IV pyridoxal-phosphate-dependent aminotransferase family.</text>
</comment>
<dbReference type="InterPro" id="IPR050571">
    <property type="entry name" value="Class-IV_PLP-Dep_Aminotrnsfr"/>
</dbReference>
<evidence type="ECO:0000256" key="6">
    <source>
        <dbReference type="ARBA" id="ARBA00048212"/>
    </source>
</evidence>
<sequence length="281" mass="32175">MTKRFVNFNGDIFLEDDKVFTLKNRAFRYGDGLFETIRMSGGKLNFPEIHAERLHRGMKTLKIEGYSHMDAYFLKEKTEDLARRNKIGQNGRFRLSVFRDSEGLYTPTDNKSAYALEATALDSPVFKMNNRGLIMDVYDDILKPINRLSNLKTSSALPFVMAGLYKQQHRLDEVFILNQAGFLCESLSSNVFLVYKGQIYTPALSEGCVAGVMRQVVINLAAEHQLDIIEAQINPEILNEVEEVFITNAINGIQWVMGFNRKRYFNEVSKMLLEKLNGFRG</sequence>
<evidence type="ECO:0000256" key="4">
    <source>
        <dbReference type="ARBA" id="ARBA00009320"/>
    </source>
</evidence>
<dbReference type="Gene3D" id="3.30.470.10">
    <property type="match status" value="1"/>
</dbReference>
<dbReference type="EMBL" id="JBHUDG010000020">
    <property type="protein sequence ID" value="MFD1630861.1"/>
    <property type="molecule type" value="Genomic_DNA"/>
</dbReference>
<accession>A0ABW4IGV4</accession>
<dbReference type="Gene3D" id="3.20.10.10">
    <property type="entry name" value="D-amino Acid Aminotransferase, subunit A, domain 2"/>
    <property type="match status" value="1"/>
</dbReference>
<comment type="catalytic activity">
    <reaction evidence="8">
        <text>L-leucine + 2-oxoglutarate = 4-methyl-2-oxopentanoate + L-glutamate</text>
        <dbReference type="Rhea" id="RHEA:18321"/>
        <dbReference type="ChEBI" id="CHEBI:16810"/>
        <dbReference type="ChEBI" id="CHEBI:17865"/>
        <dbReference type="ChEBI" id="CHEBI:29985"/>
        <dbReference type="ChEBI" id="CHEBI:57427"/>
        <dbReference type="EC" id="2.6.1.42"/>
    </reaction>
</comment>
<dbReference type="GO" id="GO:0008483">
    <property type="term" value="F:transaminase activity"/>
    <property type="evidence" value="ECO:0007669"/>
    <property type="project" value="UniProtKB-KW"/>
</dbReference>
<evidence type="ECO:0000256" key="5">
    <source>
        <dbReference type="ARBA" id="ARBA00013053"/>
    </source>
</evidence>
<evidence type="ECO:0000256" key="3">
    <source>
        <dbReference type="ARBA" id="ARBA00005072"/>
    </source>
</evidence>
<comment type="catalytic activity">
    <reaction evidence="6">
        <text>L-valine + 2-oxoglutarate = 3-methyl-2-oxobutanoate + L-glutamate</text>
        <dbReference type="Rhea" id="RHEA:24813"/>
        <dbReference type="ChEBI" id="CHEBI:11851"/>
        <dbReference type="ChEBI" id="CHEBI:16810"/>
        <dbReference type="ChEBI" id="CHEBI:29985"/>
        <dbReference type="ChEBI" id="CHEBI:57762"/>
        <dbReference type="EC" id="2.6.1.42"/>
    </reaction>
</comment>
<dbReference type="RefSeq" id="WP_379663239.1">
    <property type="nucleotide sequence ID" value="NZ_JBHUDG010000020.1"/>
</dbReference>
<comment type="pathway">
    <text evidence="3">Amino-acid biosynthesis; L-leucine biosynthesis; L-leucine from 3-methyl-2-oxobutanoate: step 4/4.</text>
</comment>
<dbReference type="EC" id="2.6.1.42" evidence="5"/>
<dbReference type="InterPro" id="IPR043131">
    <property type="entry name" value="BCAT-like_N"/>
</dbReference>
<evidence type="ECO:0000256" key="8">
    <source>
        <dbReference type="ARBA" id="ARBA00049229"/>
    </source>
</evidence>
<dbReference type="InterPro" id="IPR043132">
    <property type="entry name" value="BCAT-like_C"/>
</dbReference>
<dbReference type="Pfam" id="PF01063">
    <property type="entry name" value="Aminotran_4"/>
    <property type="match status" value="1"/>
</dbReference>
<comment type="pathway">
    <text evidence="2">Amino-acid biosynthesis; L-valine biosynthesis; L-valine from pyruvate: step 4/4.</text>
</comment>
<dbReference type="Proteomes" id="UP001597118">
    <property type="component" value="Unassembled WGS sequence"/>
</dbReference>
<evidence type="ECO:0000256" key="2">
    <source>
        <dbReference type="ARBA" id="ARBA00004931"/>
    </source>
</evidence>
<dbReference type="CDD" id="cd00449">
    <property type="entry name" value="PLPDE_IV"/>
    <property type="match status" value="1"/>
</dbReference>
<keyword evidence="10" id="KW-1185">Reference proteome</keyword>
<evidence type="ECO:0000256" key="1">
    <source>
        <dbReference type="ARBA" id="ARBA00004824"/>
    </source>
</evidence>
<dbReference type="PANTHER" id="PTHR42743:SF11">
    <property type="entry name" value="AMINODEOXYCHORISMATE LYASE"/>
    <property type="match status" value="1"/>
</dbReference>
<dbReference type="InterPro" id="IPR001544">
    <property type="entry name" value="Aminotrans_IV"/>
</dbReference>
<proteinExistence type="inferred from homology"/>
<dbReference type="SUPFAM" id="SSF56752">
    <property type="entry name" value="D-aminoacid aminotransferase-like PLP-dependent enzymes"/>
    <property type="match status" value="1"/>
</dbReference>
<evidence type="ECO:0000313" key="9">
    <source>
        <dbReference type="EMBL" id="MFD1630861.1"/>
    </source>
</evidence>
<keyword evidence="9" id="KW-0808">Transferase</keyword>
<evidence type="ECO:0000313" key="10">
    <source>
        <dbReference type="Proteomes" id="UP001597118"/>
    </source>
</evidence>
<gene>
    <name evidence="9" type="ORF">ACFSAH_13310</name>
</gene>
<protein>
    <recommendedName>
        <fullName evidence="5">branched-chain-amino-acid transaminase</fullName>
        <ecNumber evidence="5">2.6.1.42</ecNumber>
    </recommendedName>
</protein>
<comment type="caution">
    <text evidence="9">The sequence shown here is derived from an EMBL/GenBank/DDBJ whole genome shotgun (WGS) entry which is preliminary data.</text>
</comment>
<evidence type="ECO:0000256" key="7">
    <source>
        <dbReference type="ARBA" id="ARBA00048798"/>
    </source>
</evidence>
<keyword evidence="9" id="KW-0032">Aminotransferase</keyword>
<comment type="pathway">
    <text evidence="1">Amino-acid biosynthesis; L-isoleucine biosynthesis; L-isoleucine from 2-oxobutanoate: step 4/4.</text>
</comment>
<comment type="catalytic activity">
    <reaction evidence="7">
        <text>L-isoleucine + 2-oxoglutarate = (S)-3-methyl-2-oxopentanoate + L-glutamate</text>
        <dbReference type="Rhea" id="RHEA:24801"/>
        <dbReference type="ChEBI" id="CHEBI:16810"/>
        <dbReference type="ChEBI" id="CHEBI:29985"/>
        <dbReference type="ChEBI" id="CHEBI:35146"/>
        <dbReference type="ChEBI" id="CHEBI:58045"/>
        <dbReference type="EC" id="2.6.1.42"/>
    </reaction>
</comment>